<dbReference type="InterPro" id="IPR036691">
    <property type="entry name" value="Endo/exonu/phosph_ase_sf"/>
</dbReference>
<evidence type="ECO:0000313" key="4">
    <source>
        <dbReference type="Proteomes" id="UP001231109"/>
    </source>
</evidence>
<evidence type="ECO:0000259" key="2">
    <source>
        <dbReference type="Pfam" id="PF03372"/>
    </source>
</evidence>
<keyword evidence="1" id="KW-0732">Signal</keyword>
<dbReference type="CDD" id="cd10283">
    <property type="entry name" value="MnuA_DNase1-like"/>
    <property type="match status" value="1"/>
</dbReference>
<organism evidence="3 4">
    <name type="scientific">Rheinheimera baltica</name>
    <dbReference type="NCBI Taxonomy" id="67576"/>
    <lineage>
        <taxon>Bacteria</taxon>
        <taxon>Pseudomonadati</taxon>
        <taxon>Pseudomonadota</taxon>
        <taxon>Gammaproteobacteria</taxon>
        <taxon>Chromatiales</taxon>
        <taxon>Chromatiaceae</taxon>
        <taxon>Rheinheimera</taxon>
    </lineage>
</organism>
<accession>A0ABT9HYA0</accession>
<gene>
    <name evidence="3" type="ORF">ORJ04_09055</name>
</gene>
<feature type="chain" id="PRO_5047335609" evidence="1">
    <location>
        <begin position="23"/>
        <end position="588"/>
    </location>
</feature>
<keyword evidence="3" id="KW-0378">Hydrolase</keyword>
<keyword evidence="3" id="KW-0255">Endonuclease</keyword>
<name>A0ABT9HYA0_9GAMM</name>
<dbReference type="PANTHER" id="PTHR42834">
    <property type="entry name" value="ENDONUCLEASE/EXONUCLEASE/PHOSPHATASE FAMILY PROTEIN (AFU_ORTHOLOGUE AFUA_3G09210)"/>
    <property type="match status" value="1"/>
</dbReference>
<protein>
    <submittedName>
        <fullName evidence="3">ExeM/NucH family extracellular endonuclease</fullName>
    </submittedName>
</protein>
<dbReference type="InterPro" id="IPR005135">
    <property type="entry name" value="Endo/exonuclease/phosphatase"/>
</dbReference>
<feature type="domain" description="Endonuclease/exonuclease/phosphatase" evidence="2">
    <location>
        <begin position="284"/>
        <end position="579"/>
    </location>
</feature>
<dbReference type="SUPFAM" id="SSF56219">
    <property type="entry name" value="DNase I-like"/>
    <property type="match status" value="1"/>
</dbReference>
<dbReference type="CDD" id="cd04486">
    <property type="entry name" value="YhcR_OBF_like"/>
    <property type="match status" value="1"/>
</dbReference>
<dbReference type="Pfam" id="PF03372">
    <property type="entry name" value="Exo_endo_phos"/>
    <property type="match status" value="1"/>
</dbReference>
<comment type="caution">
    <text evidence="3">The sequence shown here is derived from an EMBL/GenBank/DDBJ whole genome shotgun (WGS) entry which is preliminary data.</text>
</comment>
<dbReference type="PANTHER" id="PTHR42834:SF1">
    <property type="entry name" value="ENDONUCLEASE_EXONUCLEASE_PHOSPHATASE FAMILY PROTEIN (AFU_ORTHOLOGUE AFUA_3G09210)"/>
    <property type="match status" value="1"/>
</dbReference>
<evidence type="ECO:0000256" key="1">
    <source>
        <dbReference type="SAM" id="SignalP"/>
    </source>
</evidence>
<dbReference type="GO" id="GO:0004519">
    <property type="term" value="F:endonuclease activity"/>
    <property type="evidence" value="ECO:0007669"/>
    <property type="project" value="UniProtKB-KW"/>
</dbReference>
<dbReference type="Gene3D" id="3.60.10.10">
    <property type="entry name" value="Endonuclease/exonuclease/phosphatase"/>
    <property type="match status" value="1"/>
</dbReference>
<dbReference type="EMBL" id="JAPJDZ010000018">
    <property type="protein sequence ID" value="MDP5136094.1"/>
    <property type="molecule type" value="Genomic_DNA"/>
</dbReference>
<keyword evidence="4" id="KW-1185">Reference proteome</keyword>
<proteinExistence type="predicted"/>
<feature type="signal peptide" evidence="1">
    <location>
        <begin position="1"/>
        <end position="22"/>
    </location>
</feature>
<dbReference type="RefSeq" id="WP_305975313.1">
    <property type="nucleotide sequence ID" value="NZ_JAPJDZ010000018.1"/>
</dbReference>
<reference evidence="3 4" key="1">
    <citation type="submission" date="2022-11" db="EMBL/GenBank/DDBJ databases">
        <title>Viruses from the air-sea interface of a natural surface slick.</title>
        <authorList>
            <person name="Rahlff J."/>
            <person name="Holmfeldt K."/>
        </authorList>
    </citation>
    <scope>NUCLEOTIDE SEQUENCE [LARGE SCALE GENOMIC DNA]</scope>
    <source>
        <strain evidence="3 4">SMS4</strain>
    </source>
</reference>
<evidence type="ECO:0000313" key="3">
    <source>
        <dbReference type="EMBL" id="MDP5136094.1"/>
    </source>
</evidence>
<dbReference type="InterPro" id="IPR047971">
    <property type="entry name" value="ExeM-like"/>
</dbReference>
<dbReference type="NCBIfam" id="NF033681">
    <property type="entry name" value="ExeM_NucH_DNase"/>
    <property type="match status" value="1"/>
</dbReference>
<dbReference type="Proteomes" id="UP001231109">
    <property type="component" value="Unassembled WGS sequence"/>
</dbReference>
<keyword evidence="3" id="KW-0540">Nuclease</keyword>
<sequence length="588" mass="64494">MRKHLIRLSALSVLLLSHHVLAQCDSSFTSINTIQGTAETSPLLAKQLSTRGVVTAIVYPGTKAAGIVLRAIAPDNSAAANSLFIADSNAAAQYKPGQQLQVTGTVTEVNQLTRLANINDIKLCDGQHVITPVNVQLPVATLQQWEQLEGELVSFAQTLTVNDTYSLGRYGELMLADKRLLVPTDIMRPGKEAMALAEQQLRHTLVLDDGSIKQNPDPVRFGSNILTAQTTVRVGDTVTQVQGVILQNERGYFLFPTQQPQYHAQNPRPANPDAKPEKALRIASFNVLNYFNGSDQTPAFPTRRGADSLAEFKRQQEKTISALAALDADIIGLLEVENNGYGAQSALANLTNALNAVSKTPYRFITTSEQPGTDDIKVAMLYRPANVSIEGNAAMLLSSPFNWGSRPPLAQSFRHLASNELITVSINHFKSKGSCPKDTSKDAEQQDGQGCWNALRTTSAKALSDWLHTNPTGIETDKQIILGDLNAYRMEDPVVTLEQQDWQYLTSKDGGQYSYVYRGRTGSLDHALASTALAKHLAQFQHWSINADEPTLLDYNVEFKSDNLQQQLHAPTPYRSSDHDPLIATFQF</sequence>